<reference evidence="2 3" key="1">
    <citation type="submission" date="2017-02" db="EMBL/GenBank/DDBJ databases">
        <authorList>
            <person name="Peterson S.W."/>
        </authorList>
    </citation>
    <scope>NUCLEOTIDE SEQUENCE [LARGE SCALE GENOMIC DNA]</scope>
    <source>
        <strain evidence="2 3">S285</strain>
    </source>
</reference>
<evidence type="ECO:0000313" key="3">
    <source>
        <dbReference type="Proteomes" id="UP000193978"/>
    </source>
</evidence>
<feature type="domain" description="Bacterial CdiA-CT RNAse A" evidence="1">
    <location>
        <begin position="12"/>
        <end position="96"/>
    </location>
</feature>
<dbReference type="STRING" id="655015.B1812_14965"/>
<proteinExistence type="predicted"/>
<dbReference type="InterPro" id="IPR041436">
    <property type="entry name" value="RNAse_A_bac"/>
</dbReference>
<dbReference type="Proteomes" id="UP000193978">
    <property type="component" value="Chromosome"/>
</dbReference>
<accession>A0A1W6N1I8</accession>
<evidence type="ECO:0000313" key="2">
    <source>
        <dbReference type="EMBL" id="ARN83678.1"/>
    </source>
</evidence>
<organism evidence="2 3">
    <name type="scientific">Methylocystis bryophila</name>
    <dbReference type="NCBI Taxonomy" id="655015"/>
    <lineage>
        <taxon>Bacteria</taxon>
        <taxon>Pseudomonadati</taxon>
        <taxon>Pseudomonadota</taxon>
        <taxon>Alphaproteobacteria</taxon>
        <taxon>Hyphomicrobiales</taxon>
        <taxon>Methylocystaceae</taxon>
        <taxon>Methylocystis</taxon>
    </lineage>
</organism>
<dbReference type="Pfam" id="PF18431">
    <property type="entry name" value="RNAse_A_bac"/>
    <property type="match status" value="1"/>
</dbReference>
<dbReference type="KEGG" id="mbry:B1812_14965"/>
<keyword evidence="3" id="KW-1185">Reference proteome</keyword>
<dbReference type="AlphaFoldDB" id="A0A1W6N1I8"/>
<protein>
    <recommendedName>
        <fullName evidence="1">Bacterial CdiA-CT RNAse A domain-containing protein</fullName>
    </recommendedName>
</protein>
<dbReference type="EMBL" id="CP019948">
    <property type="protein sequence ID" value="ARN83678.1"/>
    <property type="molecule type" value="Genomic_DNA"/>
</dbReference>
<evidence type="ECO:0000259" key="1">
    <source>
        <dbReference type="Pfam" id="PF18431"/>
    </source>
</evidence>
<gene>
    <name evidence="2" type="ORF">B1812_14965</name>
</gene>
<sequence length="107" mass="11686">MSFRGIGVWEDRVGSFSSLAAANKLVNSTLAQNASVVDDVATGRVGGAKIESWFKSPTGYESYKPDLRAQPTIRDTFGVRVVLKHDSQSSRGFRIFCRLSNQSGELT</sequence>
<name>A0A1W6N1I8_9HYPH</name>